<dbReference type="Pfam" id="PF04326">
    <property type="entry name" value="SLFN_AlbA_2"/>
    <property type="match status" value="1"/>
</dbReference>
<dbReference type="GO" id="GO:0005524">
    <property type="term" value="F:ATP binding"/>
    <property type="evidence" value="ECO:0007669"/>
    <property type="project" value="UniProtKB-KW"/>
</dbReference>
<evidence type="ECO:0000259" key="1">
    <source>
        <dbReference type="SMART" id="SM00418"/>
    </source>
</evidence>
<keyword evidence="3" id="KW-1185">Reference proteome</keyword>
<organism evidence="2 3">
    <name type="scientific">Amycolatopsis melonis</name>
    <dbReference type="NCBI Taxonomy" id="3156488"/>
    <lineage>
        <taxon>Bacteria</taxon>
        <taxon>Bacillati</taxon>
        <taxon>Actinomycetota</taxon>
        <taxon>Actinomycetes</taxon>
        <taxon>Pseudonocardiales</taxon>
        <taxon>Pseudonocardiaceae</taxon>
        <taxon>Amycolatopsis</taxon>
    </lineage>
</organism>
<evidence type="ECO:0000313" key="2">
    <source>
        <dbReference type="EMBL" id="MEQ0560578.1"/>
    </source>
</evidence>
<dbReference type="InterPro" id="IPR001845">
    <property type="entry name" value="HTH_ArsR_DNA-bd_dom"/>
</dbReference>
<dbReference type="PANTHER" id="PTHR30595:SF6">
    <property type="entry name" value="SCHLAFEN ALBA-2 DOMAIN-CONTAINING PROTEIN"/>
    <property type="match status" value="1"/>
</dbReference>
<dbReference type="InterPro" id="IPR011991">
    <property type="entry name" value="ArsR-like_HTH"/>
</dbReference>
<accession>A0ABV0LE45</accession>
<reference evidence="2 3" key="1">
    <citation type="submission" date="2024-05" db="EMBL/GenBank/DDBJ databases">
        <authorList>
            <person name="Zhao H."/>
            <person name="Xu Y."/>
            <person name="Lin S."/>
            <person name="Spain J.C."/>
            <person name="Zhou N.-Y."/>
        </authorList>
    </citation>
    <scope>NUCLEOTIDE SEQUENCE [LARGE SCALE GENOMIC DNA]</scope>
    <source>
        <strain evidence="2 3">NEAU-NG30</strain>
    </source>
</reference>
<keyword evidence="2" id="KW-0067">ATP-binding</keyword>
<dbReference type="Gene3D" id="3.30.950.30">
    <property type="entry name" value="Schlafen, AAA domain"/>
    <property type="match status" value="1"/>
</dbReference>
<evidence type="ECO:0000313" key="3">
    <source>
        <dbReference type="Proteomes" id="UP001440984"/>
    </source>
</evidence>
<protein>
    <submittedName>
        <fullName evidence="2">ATP-binding protein</fullName>
    </submittedName>
</protein>
<dbReference type="CDD" id="cd00090">
    <property type="entry name" value="HTH_ARSR"/>
    <property type="match status" value="1"/>
</dbReference>
<dbReference type="SMART" id="SM00418">
    <property type="entry name" value="HTH_ARSR"/>
    <property type="match status" value="1"/>
</dbReference>
<dbReference type="EMBL" id="JBDZYD010000005">
    <property type="protein sequence ID" value="MEQ0560578.1"/>
    <property type="molecule type" value="Genomic_DNA"/>
</dbReference>
<dbReference type="InterPro" id="IPR007421">
    <property type="entry name" value="Schlafen_AlbA_2_dom"/>
</dbReference>
<dbReference type="InterPro" id="IPR038461">
    <property type="entry name" value="Schlafen_AlbA_2_dom_sf"/>
</dbReference>
<sequence>MQDEELKEIVENLRLLGSDVSDVEVKKATGGLPRSARETLVAFANTRGGTLILGLDEGAGFTASGLADPAKMSSDLAAMCAADIEPPLRPHIGIHDFEGTKILVAEIPELPPDRKPCFSRGAGMTQGTFVRVGDGDRRLTSYEVQLLLANRGQPRDDETPVPGTGLTDFDPGLVTAFLARLRTRRPYAFGELDDVAALRRAKALVTDDAGADVASVGGLLALGRYPQEHFPQVMLTFVHYPTPEGANAETGERFVDNVVAEGPIPVIVRDALLTVRKNMTRRSVVRGAGRVDIWQYPEAALREAIVNALVHRDLSPEARGTQVQVEMYPDRLTVRNPGGLFGPVTEERLGEEGVSSARNASLLRILEDVPLPGSAHAVCENRGSGIRTMINALRAARMSLPEFKNRVSTFSVTFPNHTLLGDETVEWLNSLGERGLSESQCIGLAILREGGHLDNQTYRTETRVDSRVATQELRDLIARELVVQIGNRRWARYRLAPALMPASGTVVNRGPRRADRRREILNALAAGERSRTELAKITGLTDQTVAHWLRILRNEGLVEATEEKVRNPATRYRRTGKIALGEEG</sequence>
<dbReference type="InterPro" id="IPR036388">
    <property type="entry name" value="WH-like_DNA-bd_sf"/>
</dbReference>
<gene>
    <name evidence="2" type="ORF">ABJI51_15940</name>
</gene>
<proteinExistence type="predicted"/>
<dbReference type="Proteomes" id="UP001440984">
    <property type="component" value="Unassembled WGS sequence"/>
</dbReference>
<dbReference type="PANTHER" id="PTHR30595">
    <property type="entry name" value="GLPR-RELATED TRANSCRIPTIONAL REPRESSOR"/>
    <property type="match status" value="1"/>
</dbReference>
<keyword evidence="2" id="KW-0547">Nucleotide-binding</keyword>
<dbReference type="Gene3D" id="1.10.10.10">
    <property type="entry name" value="Winged helix-like DNA-binding domain superfamily/Winged helix DNA-binding domain"/>
    <property type="match status" value="2"/>
</dbReference>
<dbReference type="InterPro" id="IPR036390">
    <property type="entry name" value="WH_DNA-bd_sf"/>
</dbReference>
<name>A0ABV0LE45_9PSEU</name>
<dbReference type="RefSeq" id="WP_348951527.1">
    <property type="nucleotide sequence ID" value="NZ_JBDZYD010000005.1"/>
</dbReference>
<comment type="caution">
    <text evidence="2">The sequence shown here is derived from an EMBL/GenBank/DDBJ whole genome shotgun (WGS) entry which is preliminary data.</text>
</comment>
<dbReference type="Gene3D" id="3.30.565.60">
    <property type="match status" value="1"/>
</dbReference>
<dbReference type="Pfam" id="PF01022">
    <property type="entry name" value="HTH_5"/>
    <property type="match status" value="1"/>
</dbReference>
<dbReference type="SUPFAM" id="SSF46785">
    <property type="entry name" value="Winged helix' DNA-binding domain"/>
    <property type="match status" value="1"/>
</dbReference>
<feature type="domain" description="HTH arsR-type" evidence="1">
    <location>
        <begin position="512"/>
        <end position="583"/>
    </location>
</feature>
<dbReference type="InterPro" id="IPR038475">
    <property type="entry name" value="RecG_C_sf"/>
</dbReference>
<dbReference type="Pfam" id="PF13749">
    <property type="entry name" value="HATPase_c_4"/>
    <property type="match status" value="1"/>
</dbReference>